<dbReference type="InterPro" id="IPR036964">
    <property type="entry name" value="RASGEF_cat_dom_sf"/>
</dbReference>
<dbReference type="eggNOG" id="ENOG502TBTA">
    <property type="taxonomic scope" value="Eukaryota"/>
</dbReference>
<dbReference type="SUPFAM" id="SSF48366">
    <property type="entry name" value="Ras GEF"/>
    <property type="match status" value="1"/>
</dbReference>
<dbReference type="STRING" id="344612.A1CJF4"/>
<dbReference type="HOGENOM" id="CLU_048480_0_0_1"/>
<dbReference type="OMA" id="IPYLQEC"/>
<protein>
    <recommendedName>
        <fullName evidence="1">Ras-GEF domain-containing protein</fullName>
    </recommendedName>
</protein>
<dbReference type="GO" id="GO:0007264">
    <property type="term" value="P:small GTPase-mediated signal transduction"/>
    <property type="evidence" value="ECO:0007669"/>
    <property type="project" value="InterPro"/>
</dbReference>
<dbReference type="Pfam" id="PF00617">
    <property type="entry name" value="RasGEF"/>
    <property type="match status" value="1"/>
</dbReference>
<evidence type="ECO:0000313" key="3">
    <source>
        <dbReference type="Proteomes" id="UP000006701"/>
    </source>
</evidence>
<proteinExistence type="predicted"/>
<sequence length="511" mass="58364">MYSRSAYDETTFDPSAGIPVTTENSTLSLSHTADMSRYSPGYGVGEGTGATYMPEQSSYPSLFQSNAELPPFFVSYRWWEDEATTVLWAFDGQEIKRVIRYGLFRDPNLPRTSLQSRNATTVDSFLLSLLEPHERMYLANLSHIQKVEEILRRSKVNGPPLVPWSWFPSQKDRDRDPHALAEAIDTESHLQFKQIRFEELVRYSLSYPVASVEWFLQQHTAFYIHLLNYLHAFPEQIARYVEVEKHLRGRSPFAYRALVHCLLSIEPKNNLNIPLPPSDVPAFGFIAAPIQNLFQVSPPSLNNILKVLSALAVRFEQAYVHVREMNWDQPFNTAVCFLDDLLASTSASDFARTLTNIDEGHFSQLTPQDMIEDSPMVAQLAEEWELLSTATWECCTALPDLIPYIQECVEALFVIRNYHSFTAVLHGLQKYSITDLTFTNTNAAASAVALNPVLLPNLLFLLSPLHNYVAYRRQFQEFPGIPFLFPHLRDIQQRGEPALLQFFQTMQVRVG</sequence>
<dbReference type="AlphaFoldDB" id="A1CJF4"/>
<dbReference type="GO" id="GO:0005085">
    <property type="term" value="F:guanyl-nucleotide exchange factor activity"/>
    <property type="evidence" value="ECO:0007669"/>
    <property type="project" value="InterPro"/>
</dbReference>
<dbReference type="RefSeq" id="XP_001270704.1">
    <property type="nucleotide sequence ID" value="XM_001270703.1"/>
</dbReference>
<keyword evidence="3" id="KW-1185">Reference proteome</keyword>
<dbReference type="OrthoDB" id="4312812at2759"/>
<reference evidence="2 3" key="1">
    <citation type="journal article" date="2008" name="PLoS Genet.">
        <title>Genomic islands in the pathogenic filamentous fungus Aspergillus fumigatus.</title>
        <authorList>
            <person name="Fedorova N.D."/>
            <person name="Khaldi N."/>
            <person name="Joardar V.S."/>
            <person name="Maiti R."/>
            <person name="Amedeo P."/>
            <person name="Anderson M.J."/>
            <person name="Crabtree J."/>
            <person name="Silva J.C."/>
            <person name="Badger J.H."/>
            <person name="Albarraq A."/>
            <person name="Angiuoli S."/>
            <person name="Bussey H."/>
            <person name="Bowyer P."/>
            <person name="Cotty P.J."/>
            <person name="Dyer P.S."/>
            <person name="Egan A."/>
            <person name="Galens K."/>
            <person name="Fraser-Liggett C.M."/>
            <person name="Haas B.J."/>
            <person name="Inman J.M."/>
            <person name="Kent R."/>
            <person name="Lemieux S."/>
            <person name="Malavazi I."/>
            <person name="Orvis J."/>
            <person name="Roemer T."/>
            <person name="Ronning C.M."/>
            <person name="Sundaram J.P."/>
            <person name="Sutton G."/>
            <person name="Turner G."/>
            <person name="Venter J.C."/>
            <person name="White O.R."/>
            <person name="Whitty B.R."/>
            <person name="Youngman P."/>
            <person name="Wolfe K.H."/>
            <person name="Goldman G.H."/>
            <person name="Wortman J.R."/>
            <person name="Jiang B."/>
            <person name="Denning D.W."/>
            <person name="Nierman W.C."/>
        </authorList>
    </citation>
    <scope>NUCLEOTIDE SEQUENCE [LARGE SCALE GENOMIC DNA]</scope>
    <source>
        <strain evidence="3">ATCC 1007 / CBS 513.65 / DSM 816 / NCTC 3887 / NRRL 1</strain>
    </source>
</reference>
<evidence type="ECO:0000313" key="2">
    <source>
        <dbReference type="EMBL" id="EAW09278.1"/>
    </source>
</evidence>
<dbReference type="Proteomes" id="UP000006701">
    <property type="component" value="Unassembled WGS sequence"/>
</dbReference>
<name>A1CJF4_ASPCL</name>
<dbReference type="EMBL" id="DS027056">
    <property type="protein sequence ID" value="EAW09278.1"/>
    <property type="molecule type" value="Genomic_DNA"/>
</dbReference>
<dbReference type="GeneID" id="4702790"/>
<dbReference type="Gene3D" id="1.10.840.10">
    <property type="entry name" value="Ras guanine-nucleotide exchange factors catalytic domain"/>
    <property type="match status" value="1"/>
</dbReference>
<dbReference type="VEuPathDB" id="FungiDB:ACLA_034810"/>
<dbReference type="KEGG" id="act:ACLA_034810"/>
<feature type="domain" description="Ras-GEF" evidence="1">
    <location>
        <begin position="350"/>
        <end position="492"/>
    </location>
</feature>
<organism evidence="2 3">
    <name type="scientific">Aspergillus clavatus (strain ATCC 1007 / CBS 513.65 / DSM 816 / NCTC 3887 / NRRL 1 / QM 1276 / 107)</name>
    <dbReference type="NCBI Taxonomy" id="344612"/>
    <lineage>
        <taxon>Eukaryota</taxon>
        <taxon>Fungi</taxon>
        <taxon>Dikarya</taxon>
        <taxon>Ascomycota</taxon>
        <taxon>Pezizomycotina</taxon>
        <taxon>Eurotiomycetes</taxon>
        <taxon>Eurotiomycetidae</taxon>
        <taxon>Eurotiales</taxon>
        <taxon>Aspergillaceae</taxon>
        <taxon>Aspergillus</taxon>
        <taxon>Aspergillus subgen. Fumigati</taxon>
    </lineage>
</organism>
<dbReference type="InterPro" id="IPR023578">
    <property type="entry name" value="Ras_GEF_dom_sf"/>
</dbReference>
<accession>A1CJF4</accession>
<evidence type="ECO:0000259" key="1">
    <source>
        <dbReference type="Pfam" id="PF00617"/>
    </source>
</evidence>
<dbReference type="InterPro" id="IPR001895">
    <property type="entry name" value="RASGEF_cat_dom"/>
</dbReference>
<gene>
    <name evidence="2" type="ORF">ACLA_034810</name>
</gene>